<keyword evidence="5" id="KW-0539">Nucleus</keyword>
<dbReference type="InterPro" id="IPR036955">
    <property type="entry name" value="AP2/ERF_dom_sf"/>
</dbReference>
<dbReference type="GO" id="GO:0003677">
    <property type="term" value="F:DNA binding"/>
    <property type="evidence" value="ECO:0007669"/>
    <property type="project" value="UniProtKB-KW"/>
</dbReference>
<feature type="domain" description="AP2/ERF" evidence="7">
    <location>
        <begin position="205"/>
        <end position="270"/>
    </location>
</feature>
<evidence type="ECO:0000256" key="3">
    <source>
        <dbReference type="ARBA" id="ARBA00023125"/>
    </source>
</evidence>
<dbReference type="Gene3D" id="3.30.730.10">
    <property type="entry name" value="AP2/ERF domain"/>
    <property type="match status" value="1"/>
</dbReference>
<feature type="region of interest" description="Disordered" evidence="6">
    <location>
        <begin position="117"/>
        <end position="166"/>
    </location>
</feature>
<keyword evidence="3" id="KW-0238">DNA-binding</keyword>
<evidence type="ECO:0000256" key="6">
    <source>
        <dbReference type="SAM" id="MobiDB-lite"/>
    </source>
</evidence>
<reference evidence="8" key="1">
    <citation type="submission" date="2023-07" db="EMBL/GenBank/DDBJ databases">
        <authorList>
            <consortium name="AG Swart"/>
            <person name="Singh M."/>
            <person name="Singh A."/>
            <person name="Seah K."/>
            <person name="Emmerich C."/>
        </authorList>
    </citation>
    <scope>NUCLEOTIDE SEQUENCE</scope>
    <source>
        <strain evidence="8">DP1</strain>
    </source>
</reference>
<dbReference type="EMBL" id="CAMPGE010012610">
    <property type="protein sequence ID" value="CAI2371379.1"/>
    <property type="molecule type" value="Genomic_DNA"/>
</dbReference>
<comment type="subcellular location">
    <subcellularLocation>
        <location evidence="1">Nucleus</location>
    </subcellularLocation>
</comment>
<evidence type="ECO:0000256" key="1">
    <source>
        <dbReference type="ARBA" id="ARBA00004123"/>
    </source>
</evidence>
<organism evidence="8 9">
    <name type="scientific">Euplotes crassus</name>
    <dbReference type="NCBI Taxonomy" id="5936"/>
    <lineage>
        <taxon>Eukaryota</taxon>
        <taxon>Sar</taxon>
        <taxon>Alveolata</taxon>
        <taxon>Ciliophora</taxon>
        <taxon>Intramacronucleata</taxon>
        <taxon>Spirotrichea</taxon>
        <taxon>Hypotrichia</taxon>
        <taxon>Euplotida</taxon>
        <taxon>Euplotidae</taxon>
        <taxon>Moneuplotes</taxon>
    </lineage>
</organism>
<dbReference type="InterPro" id="IPR016177">
    <property type="entry name" value="DNA-bd_dom_sf"/>
</dbReference>
<name>A0AAD1XCN2_EUPCR</name>
<keyword evidence="2" id="KW-0805">Transcription regulation</keyword>
<proteinExistence type="predicted"/>
<dbReference type="AlphaFoldDB" id="A0AAD1XCN2"/>
<keyword evidence="9" id="KW-1185">Reference proteome</keyword>
<dbReference type="GO" id="GO:0005634">
    <property type="term" value="C:nucleus"/>
    <property type="evidence" value="ECO:0007669"/>
    <property type="project" value="UniProtKB-SubCell"/>
</dbReference>
<evidence type="ECO:0000313" key="9">
    <source>
        <dbReference type="Proteomes" id="UP001295684"/>
    </source>
</evidence>
<accession>A0AAD1XCN2</accession>
<dbReference type="InterPro" id="IPR001471">
    <property type="entry name" value="AP2/ERF_dom"/>
</dbReference>
<evidence type="ECO:0000313" key="8">
    <source>
        <dbReference type="EMBL" id="CAI2371379.1"/>
    </source>
</evidence>
<sequence length="304" mass="34304">MNTFWISNTSPKFSPISQVMTNSGFDIAMTTPRSCQSIELHDSRRELPLPNATEELFINSMTQVPAIAPFQEILGFSDVSLAELQDKFCLCEQKDTQSSPQNLGENPTNSFFQHKEKEDLASPSSIAQEEPSVSESSSSAMKSNQKSPKRTSRRSRHEETERSKAKKNLMFKLGNFNERVEALSQVVQAITSNTVLVSAKKKAQSRRGPISNKRSEYIGVSRNGPHWQSLITIKKRKTYIGSYRDERDAALAFDFYSLLLHSLSAKTNFDYTKEDISIMISNFKGNDGRMRPDQLPPLQHSNPQ</sequence>
<evidence type="ECO:0000259" key="7">
    <source>
        <dbReference type="PROSITE" id="PS51032"/>
    </source>
</evidence>
<gene>
    <name evidence="8" type="ORF">ECRASSUSDP1_LOCUS12701</name>
</gene>
<evidence type="ECO:0000256" key="2">
    <source>
        <dbReference type="ARBA" id="ARBA00023015"/>
    </source>
</evidence>
<dbReference type="GO" id="GO:0003700">
    <property type="term" value="F:DNA-binding transcription factor activity"/>
    <property type="evidence" value="ECO:0007669"/>
    <property type="project" value="InterPro"/>
</dbReference>
<comment type="caution">
    <text evidence="8">The sequence shown here is derived from an EMBL/GenBank/DDBJ whole genome shotgun (WGS) entry which is preliminary data.</text>
</comment>
<evidence type="ECO:0000256" key="4">
    <source>
        <dbReference type="ARBA" id="ARBA00023163"/>
    </source>
</evidence>
<evidence type="ECO:0000256" key="5">
    <source>
        <dbReference type="ARBA" id="ARBA00023242"/>
    </source>
</evidence>
<dbReference type="SUPFAM" id="SSF54171">
    <property type="entry name" value="DNA-binding domain"/>
    <property type="match status" value="1"/>
</dbReference>
<dbReference type="Proteomes" id="UP001295684">
    <property type="component" value="Unassembled WGS sequence"/>
</dbReference>
<dbReference type="PROSITE" id="PS51032">
    <property type="entry name" value="AP2_ERF"/>
    <property type="match status" value="1"/>
</dbReference>
<keyword evidence="4" id="KW-0804">Transcription</keyword>
<feature type="compositionally biased region" description="Low complexity" evidence="6">
    <location>
        <begin position="129"/>
        <end position="139"/>
    </location>
</feature>
<protein>
    <recommendedName>
        <fullName evidence="7">AP2/ERF domain-containing protein</fullName>
    </recommendedName>
</protein>